<evidence type="ECO:0000256" key="2">
    <source>
        <dbReference type="ARBA" id="ARBA00022692"/>
    </source>
</evidence>
<accession>A0A9N8H6W5</accession>
<keyword evidence="8" id="KW-0807">Transducer</keyword>
<feature type="domain" description="G-protein coupled receptors family 3 profile" evidence="11">
    <location>
        <begin position="150"/>
        <end position="405"/>
    </location>
</feature>
<feature type="transmembrane region" description="Helical" evidence="10">
    <location>
        <begin position="260"/>
        <end position="281"/>
    </location>
</feature>
<evidence type="ECO:0000313" key="12">
    <source>
        <dbReference type="EMBL" id="CAB9504023.1"/>
    </source>
</evidence>
<dbReference type="PANTHER" id="PTHR10519">
    <property type="entry name" value="GABA-B RECEPTOR"/>
    <property type="match status" value="1"/>
</dbReference>
<keyword evidence="4" id="KW-0297">G-protein coupled receptor</keyword>
<keyword evidence="13" id="KW-1185">Reference proteome</keyword>
<feature type="region of interest" description="Disordered" evidence="9">
    <location>
        <begin position="489"/>
        <end position="568"/>
    </location>
</feature>
<evidence type="ECO:0000256" key="8">
    <source>
        <dbReference type="ARBA" id="ARBA00023224"/>
    </source>
</evidence>
<feature type="transmembrane region" description="Helical" evidence="10">
    <location>
        <begin position="316"/>
        <end position="339"/>
    </location>
</feature>
<dbReference type="GO" id="GO:0007214">
    <property type="term" value="P:gamma-aminobutyric acid signaling pathway"/>
    <property type="evidence" value="ECO:0007669"/>
    <property type="project" value="TreeGrafter"/>
</dbReference>
<dbReference type="GO" id="GO:0004965">
    <property type="term" value="F:G protein-coupled GABA receptor activity"/>
    <property type="evidence" value="ECO:0007669"/>
    <property type="project" value="InterPro"/>
</dbReference>
<evidence type="ECO:0000256" key="9">
    <source>
        <dbReference type="SAM" id="MobiDB-lite"/>
    </source>
</evidence>
<evidence type="ECO:0000256" key="3">
    <source>
        <dbReference type="ARBA" id="ARBA00022989"/>
    </source>
</evidence>
<feature type="transmembrane region" description="Helical" evidence="10">
    <location>
        <begin position="220"/>
        <end position="239"/>
    </location>
</feature>
<protein>
    <submittedName>
        <fullName evidence="12">Gamma-aminobutyric acid (GABA) B receptor</fullName>
    </submittedName>
</protein>
<evidence type="ECO:0000256" key="7">
    <source>
        <dbReference type="ARBA" id="ARBA00023180"/>
    </source>
</evidence>
<feature type="transmembrane region" description="Helical" evidence="10">
    <location>
        <begin position="384"/>
        <end position="402"/>
    </location>
</feature>
<feature type="transmembrane region" description="Helical" evidence="10">
    <location>
        <begin position="185"/>
        <end position="208"/>
    </location>
</feature>
<dbReference type="AlphaFoldDB" id="A0A9N8H6W5"/>
<keyword evidence="5 10" id="KW-0472">Membrane</keyword>
<reference evidence="12" key="1">
    <citation type="submission" date="2020-06" db="EMBL/GenBank/DDBJ databases">
        <authorList>
            <consortium name="Plant Systems Biology data submission"/>
        </authorList>
    </citation>
    <scope>NUCLEOTIDE SEQUENCE</scope>
    <source>
        <strain evidence="12">D6</strain>
    </source>
</reference>
<dbReference type="EMBL" id="CAICTM010000182">
    <property type="protein sequence ID" value="CAB9504023.1"/>
    <property type="molecule type" value="Genomic_DNA"/>
</dbReference>
<keyword evidence="3 10" id="KW-1133">Transmembrane helix</keyword>
<comment type="caution">
    <text evidence="12">The sequence shown here is derived from an EMBL/GenBank/DDBJ whole genome shotgun (WGS) entry which is preliminary data.</text>
</comment>
<feature type="compositionally biased region" description="Low complexity" evidence="9">
    <location>
        <begin position="553"/>
        <end position="568"/>
    </location>
</feature>
<dbReference type="Proteomes" id="UP001153069">
    <property type="component" value="Unassembled WGS sequence"/>
</dbReference>
<evidence type="ECO:0000256" key="10">
    <source>
        <dbReference type="SAM" id="Phobius"/>
    </source>
</evidence>
<feature type="compositionally biased region" description="Basic and acidic residues" evidence="9">
    <location>
        <begin position="512"/>
        <end position="522"/>
    </location>
</feature>
<gene>
    <name evidence="12" type="ORF">SEMRO_183_G079720.1</name>
</gene>
<keyword evidence="7" id="KW-0325">Glycoprotein</keyword>
<dbReference type="OrthoDB" id="46290at2759"/>
<evidence type="ECO:0000259" key="11">
    <source>
        <dbReference type="PROSITE" id="PS50259"/>
    </source>
</evidence>
<dbReference type="GO" id="GO:0038039">
    <property type="term" value="C:G protein-coupled receptor heterodimeric complex"/>
    <property type="evidence" value="ECO:0007669"/>
    <property type="project" value="TreeGrafter"/>
</dbReference>
<evidence type="ECO:0000256" key="4">
    <source>
        <dbReference type="ARBA" id="ARBA00023040"/>
    </source>
</evidence>
<feature type="transmembrane region" description="Helical" evidence="10">
    <location>
        <begin position="149"/>
        <end position="173"/>
    </location>
</feature>
<evidence type="ECO:0000256" key="5">
    <source>
        <dbReference type="ARBA" id="ARBA00023136"/>
    </source>
</evidence>
<dbReference type="Pfam" id="PF00003">
    <property type="entry name" value="7tm_3"/>
    <property type="match status" value="1"/>
</dbReference>
<comment type="subcellular location">
    <subcellularLocation>
        <location evidence="1">Membrane</location>
        <topology evidence="1">Multi-pass membrane protein</topology>
    </subcellularLocation>
</comment>
<keyword evidence="2 10" id="KW-0812">Transmembrane</keyword>
<sequence length="568" mass="62613">MMWWTPEPLYNEFAGTDAEMQRVTLPPPTQACLEAYPTDEDECSPNQTLRVSSPDAACDHNPVNLHKLVSSSLHDITIAGDEATRNPTSEMIRSFQLTELQLSEIFELWQSEQTPREAVCKWATDNLEFLRSAVPKSYPRTLQVEPQSAFSFFLIAFGAIATIIVIVTSYLVLKHQDKNSIKHAQPGFLGLLLAGSLMVALGAILLALPATKGTCIATTWLINIGYTFELVPLIIKVAAINKMMAAANSMRRVNLSIQSLYQAVAFIGVCCCIFLILWTVFDTPRKQAEYSLTESKTADGKHIVSVSYFCGMTSNAWQFAAVGWNMVLLLCASVLAFQSRNVLESFNESRTLAFLCYSHFVFVCLRSGTLFLQDQLHGSTIDEIQSLLYSVDTMATVVIYFIPKLRKERPRNGSSALPVGTTLTGRLSGFQTPGALMNYMSGALGVPRLSWGVNQRTVNASNSPSFVQDLPGDEDCQGNEREVAAEIEPFKSAGGNGAVPRETEPPAEGLELPDRDRWRDELLASFGPQERNKDGNSARRTVLGKRASWSHPTTCTTSLLSSESEAYE</sequence>
<evidence type="ECO:0000313" key="13">
    <source>
        <dbReference type="Proteomes" id="UP001153069"/>
    </source>
</evidence>
<proteinExistence type="predicted"/>
<dbReference type="PROSITE" id="PS50259">
    <property type="entry name" value="G_PROTEIN_RECEP_F3_4"/>
    <property type="match status" value="1"/>
</dbReference>
<dbReference type="PANTHER" id="PTHR10519:SF20">
    <property type="entry name" value="G-PROTEIN COUPLED RECEPTOR 156-RELATED"/>
    <property type="match status" value="1"/>
</dbReference>
<name>A0A9N8H6W5_9STRA</name>
<feature type="transmembrane region" description="Helical" evidence="10">
    <location>
        <begin position="351"/>
        <end position="372"/>
    </location>
</feature>
<evidence type="ECO:0000256" key="6">
    <source>
        <dbReference type="ARBA" id="ARBA00023170"/>
    </source>
</evidence>
<keyword evidence="6 12" id="KW-0675">Receptor</keyword>
<dbReference type="InterPro" id="IPR002455">
    <property type="entry name" value="GPCR3_GABA-B"/>
</dbReference>
<evidence type="ECO:0000256" key="1">
    <source>
        <dbReference type="ARBA" id="ARBA00004141"/>
    </source>
</evidence>
<dbReference type="InterPro" id="IPR017978">
    <property type="entry name" value="GPCR_3_C"/>
</dbReference>
<organism evidence="12 13">
    <name type="scientific">Seminavis robusta</name>
    <dbReference type="NCBI Taxonomy" id="568900"/>
    <lineage>
        <taxon>Eukaryota</taxon>
        <taxon>Sar</taxon>
        <taxon>Stramenopiles</taxon>
        <taxon>Ochrophyta</taxon>
        <taxon>Bacillariophyta</taxon>
        <taxon>Bacillariophyceae</taxon>
        <taxon>Bacillariophycidae</taxon>
        <taxon>Naviculales</taxon>
        <taxon>Naviculaceae</taxon>
        <taxon>Seminavis</taxon>
    </lineage>
</organism>